<sequence>MASPLSSKKSCVATKCSPDTSSKHVEIHTKRSHSGSETDVLSDDSTENIKKRRCQKTESDSDDSISTECNINKNVCNTEEGSSDSSQVSSLSRHDTNSPIFMDGIKKNTSEWTIQCLPNFRIETDTSVPSNKLSGAYEVFTNGYVHFIDKKDKCAEVMSVFGSRSEEDKQISECYKFAVHDVFNIDCHHMVDVGHEDLKQIETNSWIDNFVERITDTKQRSARERICRDLSRHLKMFKWQLIYMLRRRKGKDFKEITEGMYQELFVSFAKIFGLNIVSGSNVDKYTLSINNTDIVAIPDGLICHPTDFNKDKICAVIEKTWAHPLTSHVTDPPLQP</sequence>
<keyword evidence="3" id="KW-1185">Reference proteome</keyword>
<proteinExistence type="predicted"/>
<organism evidence="2 3">
    <name type="scientific">Mytilus galloprovincialis</name>
    <name type="common">Mediterranean mussel</name>
    <dbReference type="NCBI Taxonomy" id="29158"/>
    <lineage>
        <taxon>Eukaryota</taxon>
        <taxon>Metazoa</taxon>
        <taxon>Spiralia</taxon>
        <taxon>Lophotrochozoa</taxon>
        <taxon>Mollusca</taxon>
        <taxon>Bivalvia</taxon>
        <taxon>Autobranchia</taxon>
        <taxon>Pteriomorphia</taxon>
        <taxon>Mytilida</taxon>
        <taxon>Mytiloidea</taxon>
        <taxon>Mytilidae</taxon>
        <taxon>Mytilinae</taxon>
        <taxon>Mytilus</taxon>
    </lineage>
</organism>
<dbReference type="Proteomes" id="UP000596742">
    <property type="component" value="Unassembled WGS sequence"/>
</dbReference>
<feature type="region of interest" description="Disordered" evidence="1">
    <location>
        <begin position="76"/>
        <end position="95"/>
    </location>
</feature>
<dbReference type="OrthoDB" id="10386973at2759"/>
<gene>
    <name evidence="2" type="ORF">MGAL_10B015391</name>
</gene>
<feature type="region of interest" description="Disordered" evidence="1">
    <location>
        <begin position="1"/>
        <end position="66"/>
    </location>
</feature>
<evidence type="ECO:0000313" key="3">
    <source>
        <dbReference type="Proteomes" id="UP000596742"/>
    </source>
</evidence>
<name>A0A8B6FS77_MYTGA</name>
<reference evidence="2" key="1">
    <citation type="submission" date="2018-11" db="EMBL/GenBank/DDBJ databases">
        <authorList>
            <person name="Alioto T."/>
            <person name="Alioto T."/>
        </authorList>
    </citation>
    <scope>NUCLEOTIDE SEQUENCE</scope>
</reference>
<accession>A0A8B6FS77</accession>
<dbReference type="AlphaFoldDB" id="A0A8B6FS77"/>
<protein>
    <submittedName>
        <fullName evidence="2">Uncharacterized protein</fullName>
    </submittedName>
</protein>
<dbReference type="EMBL" id="UYJE01007337">
    <property type="protein sequence ID" value="VDI53808.1"/>
    <property type="molecule type" value="Genomic_DNA"/>
</dbReference>
<evidence type="ECO:0000313" key="2">
    <source>
        <dbReference type="EMBL" id="VDI53808.1"/>
    </source>
</evidence>
<evidence type="ECO:0000256" key="1">
    <source>
        <dbReference type="SAM" id="MobiDB-lite"/>
    </source>
</evidence>
<comment type="caution">
    <text evidence="2">The sequence shown here is derived from an EMBL/GenBank/DDBJ whole genome shotgun (WGS) entry which is preliminary data.</text>
</comment>